<gene>
    <name evidence="2" type="ORF">EOK75_01335</name>
</gene>
<evidence type="ECO:0000313" key="2">
    <source>
        <dbReference type="EMBL" id="QCO54568.1"/>
    </source>
</evidence>
<evidence type="ECO:0000313" key="3">
    <source>
        <dbReference type="Proteomes" id="UP000298631"/>
    </source>
</evidence>
<dbReference type="SUPFAM" id="SSF51556">
    <property type="entry name" value="Metallo-dependent hydrolases"/>
    <property type="match status" value="1"/>
</dbReference>
<dbReference type="Gene3D" id="3.20.20.140">
    <property type="entry name" value="Metal-dependent hydrolases"/>
    <property type="match status" value="1"/>
</dbReference>
<dbReference type="InterPro" id="IPR032466">
    <property type="entry name" value="Metal_Hydrolase"/>
</dbReference>
<protein>
    <submittedName>
        <fullName evidence="2">Cytosine deaminase</fullName>
    </submittedName>
</protein>
<dbReference type="SUPFAM" id="SSF51338">
    <property type="entry name" value="Composite domain of metallo-dependent hydrolases"/>
    <property type="match status" value="1"/>
</dbReference>
<accession>A0A4P8ECY2</accession>
<dbReference type="CDD" id="cd01293">
    <property type="entry name" value="Bact_CD"/>
    <property type="match status" value="1"/>
</dbReference>
<dbReference type="RefSeq" id="WP_137192248.1">
    <property type="nucleotide sequence ID" value="NZ_CP039964.1"/>
</dbReference>
<proteinExistence type="predicted"/>
<sequence>MTDLLIRNLRPMGAAPTDMLIRGGRIDAVSSGIDAPGVPVEDAKGAIAIPGLVEAHTHLDKTLMGMGWYENAVGTDLRAMIDNERAERRRLNHDPFRQSMRHALALAGNGITHIRSHVDVDTENDLAAIEGVIQTREALRDIVEIEIVAFPQSGLMIRPGTAELLDQALALGADLIGGLDPCNIDHDPKGHLDTIFGLAEKHGKGIDIHLHEGGTLGAFSTELILERTRALGMKGKVAISHAFCLGMEDWNRVEALLAALADQDVAILTTGAPSSAVPAVKRVLGAGLRMGAGCDGVLDTWNPWNRPDMLDRARIVAQKNNMRSDADLAVALAVCSTGGAAVMDVVGHGVETGCNADLALITGLTLAEAIAAGGPVALTVKGGRITGRNGKPVMEAP</sequence>
<dbReference type="KEGG" id="pseb:EOK75_01335"/>
<dbReference type="GO" id="GO:0016814">
    <property type="term" value="F:hydrolase activity, acting on carbon-nitrogen (but not peptide) bonds, in cyclic amidines"/>
    <property type="evidence" value="ECO:0007669"/>
    <property type="project" value="TreeGrafter"/>
</dbReference>
<dbReference type="OrthoDB" id="9815027at2"/>
<organism evidence="2 3">
    <name type="scientific">Pseudorhodobacter turbinis</name>
    <dbReference type="NCBI Taxonomy" id="2500533"/>
    <lineage>
        <taxon>Bacteria</taxon>
        <taxon>Pseudomonadati</taxon>
        <taxon>Pseudomonadota</taxon>
        <taxon>Alphaproteobacteria</taxon>
        <taxon>Rhodobacterales</taxon>
        <taxon>Paracoccaceae</taxon>
        <taxon>Pseudorhodobacter</taxon>
    </lineage>
</organism>
<dbReference type="PANTHER" id="PTHR32027:SF9">
    <property type="entry name" value="BLL3847 PROTEIN"/>
    <property type="match status" value="1"/>
</dbReference>
<keyword evidence="3" id="KW-1185">Reference proteome</keyword>
<feature type="domain" description="Amidohydrolase 3" evidence="1">
    <location>
        <begin position="102"/>
        <end position="385"/>
    </location>
</feature>
<dbReference type="InterPro" id="IPR052349">
    <property type="entry name" value="Metallo-hydrolase_Enzymes"/>
</dbReference>
<dbReference type="Pfam" id="PF07969">
    <property type="entry name" value="Amidohydro_3"/>
    <property type="match status" value="1"/>
</dbReference>
<dbReference type="InterPro" id="IPR011059">
    <property type="entry name" value="Metal-dep_hydrolase_composite"/>
</dbReference>
<dbReference type="EMBL" id="CP039964">
    <property type="protein sequence ID" value="QCO54568.1"/>
    <property type="molecule type" value="Genomic_DNA"/>
</dbReference>
<dbReference type="InterPro" id="IPR013108">
    <property type="entry name" value="Amidohydro_3"/>
</dbReference>
<evidence type="ECO:0000259" key="1">
    <source>
        <dbReference type="Pfam" id="PF07969"/>
    </source>
</evidence>
<reference evidence="2 3" key="1">
    <citation type="submission" date="2019-05" db="EMBL/GenBank/DDBJ databases">
        <title>Pseudorhodobacter turbinis sp. nov., isolated from the gut of the Korean turban shell.</title>
        <authorList>
            <person name="Jeong Y.-S."/>
            <person name="Kang W.-R."/>
            <person name="Bae J.-W."/>
        </authorList>
    </citation>
    <scope>NUCLEOTIDE SEQUENCE [LARGE SCALE GENOMIC DNA]</scope>
    <source>
        <strain evidence="2 3">S12M18</strain>
    </source>
</reference>
<dbReference type="AlphaFoldDB" id="A0A4P8ECY2"/>
<dbReference type="Gene3D" id="2.30.40.10">
    <property type="entry name" value="Urease, subunit C, domain 1"/>
    <property type="match status" value="1"/>
</dbReference>
<dbReference type="NCBIfam" id="NF004636">
    <property type="entry name" value="PRK05985.1"/>
    <property type="match status" value="1"/>
</dbReference>
<dbReference type="PANTHER" id="PTHR32027">
    <property type="entry name" value="CYTOSINE DEAMINASE"/>
    <property type="match status" value="1"/>
</dbReference>
<dbReference type="Proteomes" id="UP000298631">
    <property type="component" value="Chromosome"/>
</dbReference>
<name>A0A4P8ECY2_9RHOB</name>